<name>A0A7S4BP31_CHRCT</name>
<dbReference type="AlphaFoldDB" id="A0A7S4BP31"/>
<feature type="transmembrane region" description="Helical" evidence="1">
    <location>
        <begin position="168"/>
        <end position="186"/>
    </location>
</feature>
<evidence type="ECO:0000256" key="1">
    <source>
        <dbReference type="SAM" id="Phobius"/>
    </source>
</evidence>
<feature type="transmembrane region" description="Helical" evidence="1">
    <location>
        <begin position="63"/>
        <end position="86"/>
    </location>
</feature>
<dbReference type="Gene3D" id="3.30.565.10">
    <property type="entry name" value="Histidine kinase-like ATPase, C-terminal domain"/>
    <property type="match status" value="1"/>
</dbReference>
<organism evidence="2">
    <name type="scientific">Chrysotila carterae</name>
    <name type="common">Marine alga</name>
    <name type="synonym">Syracosphaera carterae</name>
    <dbReference type="NCBI Taxonomy" id="13221"/>
    <lineage>
        <taxon>Eukaryota</taxon>
        <taxon>Haptista</taxon>
        <taxon>Haptophyta</taxon>
        <taxon>Prymnesiophyceae</taxon>
        <taxon>Isochrysidales</taxon>
        <taxon>Isochrysidaceae</taxon>
        <taxon>Chrysotila</taxon>
    </lineage>
</organism>
<gene>
    <name evidence="2" type="ORF">PCAR00345_LOCUS24874</name>
</gene>
<sequence length="722" mass="79153">MAPASVPGDGSSKHESCHDAAAQGWLHGPTAASQFPMSLWTLRFKDESAEAAHQETRAKSPTLIFVLGIFNAICLVAYCTGVALGCRTIRTKFSPLMVLNMPYQAIELYFYLRTPISEQAGLFEFLETLKFVWIGVIFVFLNLWSYAFTNEVEEACNGGASAEFCSHIGLVANGNAAVCFVLIPYVTHSRFALKMCISGMIVSVHALSPFWLPVGIEVPAIGISVAVGNAVGYVLEHSLRSTFREQYARQADQELLMQMKVAANMRLTHTIKGKCGTANSLAFAVISCLQGICIEQVQRALQLVHRMRFLLEEAEWWCNHRQLCVHLELGTYQTKRTACDVKARIKQLVGCNGDVDKCAFTSCSVDATVLGLAMDEAFNNAQKFRERGTKIAISMQVEEDDGQSMLHVQMDSTNRANVPLLTTEQCLRVVQCGYKKHDLSAFSDGVGLANVQQAAHAVGGRIWLNGYSTSLRENHTVFHLLIPVDGVVWRGFGDESATEDENSEALEELPVFWNDEQEDSGTRRGGAYDADQTHDPSAFNASETSNAEAISRLACPADSRSVDDFFVCLGLDDSSVCRQLHELLFSDFLEADMSRSASLGATVEEVESFVDVALGLKTTDLTHVPEGECRPVDVVLIDQHLIVEDRRCLGSEIAQTLRARGFGGVICLMSGTVTEHLHELQQQAVIDVAFSKGASPVDIATSICTLHQQDVRSHRTGLCRAS</sequence>
<accession>A0A7S4BP31</accession>
<feature type="transmembrane region" description="Helical" evidence="1">
    <location>
        <begin position="131"/>
        <end position="148"/>
    </location>
</feature>
<keyword evidence="1" id="KW-1133">Transmembrane helix</keyword>
<proteinExistence type="predicted"/>
<dbReference type="SUPFAM" id="SSF55874">
    <property type="entry name" value="ATPase domain of HSP90 chaperone/DNA topoisomerase II/histidine kinase"/>
    <property type="match status" value="1"/>
</dbReference>
<protein>
    <recommendedName>
        <fullName evidence="3">Response regulatory domain-containing protein</fullName>
    </recommendedName>
</protein>
<evidence type="ECO:0000313" key="2">
    <source>
        <dbReference type="EMBL" id="CAE0772262.1"/>
    </source>
</evidence>
<dbReference type="EMBL" id="HBIZ01039007">
    <property type="protein sequence ID" value="CAE0772262.1"/>
    <property type="molecule type" value="Transcribed_RNA"/>
</dbReference>
<reference evidence="2" key="1">
    <citation type="submission" date="2021-01" db="EMBL/GenBank/DDBJ databases">
        <authorList>
            <person name="Corre E."/>
            <person name="Pelletier E."/>
            <person name="Niang G."/>
            <person name="Scheremetjew M."/>
            <person name="Finn R."/>
            <person name="Kale V."/>
            <person name="Holt S."/>
            <person name="Cochrane G."/>
            <person name="Meng A."/>
            <person name="Brown T."/>
            <person name="Cohen L."/>
        </authorList>
    </citation>
    <scope>NUCLEOTIDE SEQUENCE</scope>
    <source>
        <strain evidence="2">CCMP645</strain>
    </source>
</reference>
<dbReference type="InterPro" id="IPR036890">
    <property type="entry name" value="HATPase_C_sf"/>
</dbReference>
<feature type="transmembrane region" description="Helical" evidence="1">
    <location>
        <begin position="191"/>
        <end position="212"/>
    </location>
</feature>
<evidence type="ECO:0008006" key="3">
    <source>
        <dbReference type="Google" id="ProtNLM"/>
    </source>
</evidence>
<keyword evidence="1" id="KW-0812">Transmembrane</keyword>
<keyword evidence="1" id="KW-0472">Membrane</keyword>